<dbReference type="GO" id="GO:0000917">
    <property type="term" value="P:division septum assembly"/>
    <property type="evidence" value="ECO:0007669"/>
    <property type="project" value="UniProtKB-KW"/>
</dbReference>
<reference evidence="19" key="2">
    <citation type="submission" date="2020-09" db="EMBL/GenBank/DDBJ databases">
        <authorList>
            <person name="Sun Q."/>
            <person name="Zhou Y."/>
        </authorList>
    </citation>
    <scope>NUCLEOTIDE SEQUENCE</scope>
    <source>
        <strain evidence="19">CGMCC 1.15322</strain>
    </source>
</reference>
<keyword evidence="13 16" id="KW-0717">Septation</keyword>
<evidence type="ECO:0000256" key="2">
    <source>
        <dbReference type="ARBA" id="ARBA00022475"/>
    </source>
</evidence>
<feature type="active site" description="Acyl-ester intermediate" evidence="16">
    <location>
        <position position="296"/>
    </location>
</feature>
<evidence type="ECO:0000313" key="20">
    <source>
        <dbReference type="Proteomes" id="UP000620596"/>
    </source>
</evidence>
<dbReference type="Proteomes" id="UP000620596">
    <property type="component" value="Unassembled WGS sequence"/>
</dbReference>
<keyword evidence="14 16" id="KW-0131">Cell cycle</keyword>
<keyword evidence="5 16" id="KW-0121">Carboxypeptidase</keyword>
<evidence type="ECO:0000256" key="5">
    <source>
        <dbReference type="ARBA" id="ARBA00022645"/>
    </source>
</evidence>
<dbReference type="PANTHER" id="PTHR30627">
    <property type="entry name" value="PEPTIDOGLYCAN D,D-TRANSPEPTIDASE"/>
    <property type="match status" value="1"/>
</dbReference>
<evidence type="ECO:0000259" key="17">
    <source>
        <dbReference type="Pfam" id="PF00905"/>
    </source>
</evidence>
<evidence type="ECO:0000256" key="8">
    <source>
        <dbReference type="ARBA" id="ARBA00022801"/>
    </source>
</evidence>
<name>A0A916SDI5_9BURK</name>
<evidence type="ECO:0000256" key="15">
    <source>
        <dbReference type="ARBA" id="ARBA00023316"/>
    </source>
</evidence>
<dbReference type="GO" id="GO:0006508">
    <property type="term" value="P:proteolysis"/>
    <property type="evidence" value="ECO:0007669"/>
    <property type="project" value="UniProtKB-KW"/>
</dbReference>
<feature type="domain" description="Penicillin-binding protein dimerisation" evidence="18">
    <location>
        <begin position="61"/>
        <end position="208"/>
    </location>
</feature>
<dbReference type="InterPro" id="IPR001460">
    <property type="entry name" value="PCN-bd_Tpept"/>
</dbReference>
<comment type="similarity">
    <text evidence="16">Belongs to the transpeptidase family. FtsI subfamily.</text>
</comment>
<evidence type="ECO:0000256" key="9">
    <source>
        <dbReference type="ARBA" id="ARBA00022960"/>
    </source>
</evidence>
<keyword evidence="11 16" id="KW-1133">Transmembrane helix</keyword>
<keyword evidence="12 16" id="KW-0472">Membrane</keyword>
<keyword evidence="6 16" id="KW-0645">Protease</keyword>
<dbReference type="InterPro" id="IPR012338">
    <property type="entry name" value="Beta-lactam/transpept-like"/>
</dbReference>
<comment type="pathway">
    <text evidence="16">Cell wall biogenesis; peptidoglycan biosynthesis.</text>
</comment>
<dbReference type="GO" id="GO:0009002">
    <property type="term" value="F:serine-type D-Ala-D-Ala carboxypeptidase activity"/>
    <property type="evidence" value="ECO:0007669"/>
    <property type="project" value="UniProtKB-UniRule"/>
</dbReference>
<dbReference type="InterPro" id="IPR050515">
    <property type="entry name" value="Beta-lactam/transpept"/>
</dbReference>
<keyword evidence="3 16" id="KW-0997">Cell inner membrane</keyword>
<keyword evidence="7 16" id="KW-0812">Transmembrane</keyword>
<evidence type="ECO:0000256" key="10">
    <source>
        <dbReference type="ARBA" id="ARBA00022984"/>
    </source>
</evidence>
<comment type="catalytic activity">
    <reaction evidence="16">
        <text>Preferential cleavage: (Ac)2-L-Lys-D-Ala-|-D-Ala. Also transpeptidation of peptidyl-alanyl moieties that are N-acyl substituents of D-alanine.</text>
        <dbReference type="EC" id="3.4.16.4"/>
    </reaction>
</comment>
<dbReference type="HAMAP" id="MF_02080">
    <property type="entry name" value="FtsI_transpept"/>
    <property type="match status" value="1"/>
</dbReference>
<dbReference type="EMBL" id="BMIG01000004">
    <property type="protein sequence ID" value="GGA95181.1"/>
    <property type="molecule type" value="Genomic_DNA"/>
</dbReference>
<comment type="subcellular location">
    <subcellularLocation>
        <location evidence="1">Membrane</location>
    </subcellularLocation>
</comment>
<dbReference type="InterPro" id="IPR036138">
    <property type="entry name" value="PBP_dimer_sf"/>
</dbReference>
<dbReference type="AlphaFoldDB" id="A0A916SDI5"/>
<proteinExistence type="inferred from homology"/>
<evidence type="ECO:0000256" key="11">
    <source>
        <dbReference type="ARBA" id="ARBA00022989"/>
    </source>
</evidence>
<dbReference type="InterPro" id="IPR005311">
    <property type="entry name" value="PBP_dimer"/>
</dbReference>
<evidence type="ECO:0000256" key="13">
    <source>
        <dbReference type="ARBA" id="ARBA00023210"/>
    </source>
</evidence>
<comment type="caution">
    <text evidence="19">The sequence shown here is derived from an EMBL/GenBank/DDBJ whole genome shotgun (WGS) entry which is preliminary data.</text>
</comment>
<evidence type="ECO:0000256" key="7">
    <source>
        <dbReference type="ARBA" id="ARBA00022692"/>
    </source>
</evidence>
<dbReference type="InterPro" id="IPR037532">
    <property type="entry name" value="FtsI_transpept"/>
</dbReference>
<keyword evidence="20" id="KW-1185">Reference proteome</keyword>
<dbReference type="GO" id="GO:0008658">
    <property type="term" value="F:penicillin binding"/>
    <property type="evidence" value="ECO:0007669"/>
    <property type="project" value="InterPro"/>
</dbReference>
<organism evidence="19 20">
    <name type="scientific">Polaromonas eurypsychrophila</name>
    <dbReference type="NCBI Taxonomy" id="1614635"/>
    <lineage>
        <taxon>Bacteria</taxon>
        <taxon>Pseudomonadati</taxon>
        <taxon>Pseudomonadota</taxon>
        <taxon>Betaproteobacteria</taxon>
        <taxon>Burkholderiales</taxon>
        <taxon>Comamonadaceae</taxon>
        <taxon>Polaromonas</taxon>
    </lineage>
</organism>
<dbReference type="Gene3D" id="1.10.150.770">
    <property type="match status" value="1"/>
</dbReference>
<evidence type="ECO:0000256" key="12">
    <source>
        <dbReference type="ARBA" id="ARBA00023136"/>
    </source>
</evidence>
<keyword evidence="8 16" id="KW-0378">Hydrolase</keyword>
<dbReference type="GO" id="GO:0009252">
    <property type="term" value="P:peptidoglycan biosynthetic process"/>
    <property type="evidence" value="ECO:0007669"/>
    <property type="project" value="UniProtKB-UniRule"/>
</dbReference>
<evidence type="ECO:0000256" key="16">
    <source>
        <dbReference type="HAMAP-Rule" id="MF_02080"/>
    </source>
</evidence>
<dbReference type="GO" id="GO:0005886">
    <property type="term" value="C:plasma membrane"/>
    <property type="evidence" value="ECO:0007669"/>
    <property type="project" value="UniProtKB-UniRule"/>
</dbReference>
<dbReference type="GO" id="GO:0008360">
    <property type="term" value="P:regulation of cell shape"/>
    <property type="evidence" value="ECO:0007669"/>
    <property type="project" value="UniProtKB-KW"/>
</dbReference>
<keyword evidence="2 16" id="KW-1003">Cell membrane</keyword>
<dbReference type="Gene3D" id="3.30.450.330">
    <property type="match status" value="1"/>
</dbReference>
<evidence type="ECO:0000256" key="6">
    <source>
        <dbReference type="ARBA" id="ARBA00022670"/>
    </source>
</evidence>
<keyword evidence="10 16" id="KW-0573">Peptidoglycan synthesis</keyword>
<dbReference type="GO" id="GO:0043093">
    <property type="term" value="P:FtsZ-dependent cytokinesis"/>
    <property type="evidence" value="ECO:0007669"/>
    <property type="project" value="UniProtKB-UniRule"/>
</dbReference>
<dbReference type="EC" id="3.4.16.4" evidence="16"/>
<feature type="domain" description="Penicillin-binding protein transpeptidase" evidence="17">
    <location>
        <begin position="249"/>
        <end position="545"/>
    </location>
</feature>
<dbReference type="SUPFAM" id="SSF56519">
    <property type="entry name" value="Penicillin binding protein dimerisation domain"/>
    <property type="match status" value="1"/>
</dbReference>
<keyword evidence="4 16" id="KW-0132">Cell division</keyword>
<reference evidence="19" key="1">
    <citation type="journal article" date="2014" name="Int. J. Syst. Evol. Microbiol.">
        <title>Complete genome sequence of Corynebacterium casei LMG S-19264T (=DSM 44701T), isolated from a smear-ripened cheese.</title>
        <authorList>
            <consortium name="US DOE Joint Genome Institute (JGI-PGF)"/>
            <person name="Walter F."/>
            <person name="Albersmeier A."/>
            <person name="Kalinowski J."/>
            <person name="Ruckert C."/>
        </authorList>
    </citation>
    <scope>NUCLEOTIDE SEQUENCE</scope>
    <source>
        <strain evidence="19">CGMCC 1.15322</strain>
    </source>
</reference>
<keyword evidence="9 16" id="KW-0133">Cell shape</keyword>
<comment type="function">
    <text evidence="16">Catalyzes cross-linking of the peptidoglycan cell wall at the division septum.</text>
</comment>
<evidence type="ECO:0000259" key="18">
    <source>
        <dbReference type="Pfam" id="PF03717"/>
    </source>
</evidence>
<dbReference type="Pfam" id="PF03717">
    <property type="entry name" value="PBP_dimer"/>
    <property type="match status" value="1"/>
</dbReference>
<evidence type="ECO:0000256" key="1">
    <source>
        <dbReference type="ARBA" id="ARBA00004370"/>
    </source>
</evidence>
<keyword evidence="15 16" id="KW-0961">Cell wall biogenesis/degradation</keyword>
<gene>
    <name evidence="16 19" type="primary">ftsI</name>
    <name evidence="19" type="ORF">GCM10011496_15350</name>
</gene>
<evidence type="ECO:0000256" key="14">
    <source>
        <dbReference type="ARBA" id="ARBA00023306"/>
    </source>
</evidence>
<protein>
    <recommendedName>
        <fullName evidence="16">Peptidoglycan D,D-transpeptidase FtsI</fullName>
        <ecNumber evidence="16">3.4.16.4</ecNumber>
    </recommendedName>
    <alternativeName>
        <fullName evidence="16">Penicillin-binding protein 3</fullName>
        <shortName evidence="16">PBP-3</shortName>
    </alternativeName>
</protein>
<dbReference type="GO" id="GO:0071555">
    <property type="term" value="P:cell wall organization"/>
    <property type="evidence" value="ECO:0007669"/>
    <property type="project" value="UniProtKB-KW"/>
</dbReference>
<dbReference type="PANTHER" id="PTHR30627:SF1">
    <property type="entry name" value="PEPTIDOGLYCAN D,D-TRANSPEPTIDASE FTSI"/>
    <property type="match status" value="1"/>
</dbReference>
<dbReference type="Gene3D" id="3.90.1310.10">
    <property type="entry name" value="Penicillin-binding protein 2a (Domain 2)"/>
    <property type="match status" value="1"/>
</dbReference>
<dbReference type="GO" id="GO:0008955">
    <property type="term" value="F:peptidoglycan glycosyltransferase activity"/>
    <property type="evidence" value="ECO:0007669"/>
    <property type="project" value="InterPro"/>
</dbReference>
<dbReference type="SUPFAM" id="SSF56601">
    <property type="entry name" value="beta-lactamase/transpeptidase-like"/>
    <property type="match status" value="1"/>
</dbReference>
<accession>A0A916SDI5</accession>
<evidence type="ECO:0000313" key="19">
    <source>
        <dbReference type="EMBL" id="GGA95181.1"/>
    </source>
</evidence>
<dbReference type="Pfam" id="PF00905">
    <property type="entry name" value="Transpeptidase"/>
    <property type="match status" value="1"/>
</dbReference>
<evidence type="ECO:0000256" key="4">
    <source>
        <dbReference type="ARBA" id="ARBA00022618"/>
    </source>
</evidence>
<dbReference type="Gene3D" id="3.40.710.10">
    <property type="entry name" value="DD-peptidase/beta-lactamase superfamily"/>
    <property type="match status" value="1"/>
</dbReference>
<evidence type="ECO:0000256" key="3">
    <source>
        <dbReference type="ARBA" id="ARBA00022519"/>
    </source>
</evidence>
<sequence>MLYSSSPLLASKTPVWRSKLIVAGIALAFAGLAGRAAYVQVIGNDFFQRQGQVRFARTLELPANRGRILDRNGLLLATSVVAPSIWAIPEDVDANRSQLGELARLLEMPLAELNKKLADEDKTFVWIKRQVDEPIAQKIHALGLKGIYQRKEYKRQYPEGETAAHVVGFTNVEDRGQEGIELAFNKELAGKPGSRKVIKDRLGRVVEDVGEQVPPLEGKDIQLSLDSKVQFFAYQKLRDAVIARKAKAGSVVVLDTITGEVLALANYPSYVPNKRQNLTGEQLRNRAITDTFEPGSTMKPITVAMALEAGRVKPQTLIETGPGRFSLGGFTISDTHNYGTLTVEGVIQKSSNVGALKIAQKMSPHEMWDTYTALGYGQKPQIQFPGAVTGRLRPWKTWRPVEQATMSYGYGLSASLFQMAHSYTALAHDGQIIPVTMLKSSEPAAGVKVFSADNARAVRKMLQMAAAPGGTGPLAQTVGYSVGGKSGTAHKQVGKGYASNKYRAWFTGMAPIENPRIIVAVMIDEPSDGKYFGGVAAAPVFSEVVQQTLRMMGVQPDMRVKPQIVYTPVEESF</sequence>